<gene>
    <name evidence="3" type="ORF">E1284_21620</name>
</gene>
<evidence type="ECO:0000313" key="4">
    <source>
        <dbReference type="Proteomes" id="UP000295431"/>
    </source>
</evidence>
<dbReference type="InterPro" id="IPR013154">
    <property type="entry name" value="ADH-like_N"/>
</dbReference>
<dbReference type="GO" id="GO:0008270">
    <property type="term" value="F:zinc ion binding"/>
    <property type="evidence" value="ECO:0007669"/>
    <property type="project" value="InterPro"/>
</dbReference>
<comment type="caution">
    <text evidence="3">The sequence shown here is derived from an EMBL/GenBank/DDBJ whole genome shotgun (WGS) entry which is preliminary data.</text>
</comment>
<dbReference type="InterPro" id="IPR051397">
    <property type="entry name" value="Zn-ADH-like_protein"/>
</dbReference>
<dbReference type="RefSeq" id="WP_131941730.1">
    <property type="nucleotide sequence ID" value="NZ_BAAAMX010000035.1"/>
</dbReference>
<dbReference type="Proteomes" id="UP000295431">
    <property type="component" value="Unassembled WGS sequence"/>
</dbReference>
<dbReference type="EMBL" id="SMJW01000111">
    <property type="protein sequence ID" value="TDC13020.1"/>
    <property type="molecule type" value="Genomic_DNA"/>
</dbReference>
<dbReference type="Pfam" id="PF00107">
    <property type="entry name" value="ADH_zinc_N"/>
    <property type="match status" value="1"/>
</dbReference>
<dbReference type="PROSITE" id="PS01162">
    <property type="entry name" value="QOR_ZETA_CRYSTAL"/>
    <property type="match status" value="1"/>
</dbReference>
<feature type="domain" description="Enoyl reductase (ER)" evidence="2">
    <location>
        <begin position="7"/>
        <end position="307"/>
    </location>
</feature>
<dbReference type="InterPro" id="IPR036291">
    <property type="entry name" value="NAD(P)-bd_dom_sf"/>
</dbReference>
<dbReference type="SMART" id="SM00829">
    <property type="entry name" value="PKS_ER"/>
    <property type="match status" value="1"/>
</dbReference>
<dbReference type="SUPFAM" id="SSF50129">
    <property type="entry name" value="GroES-like"/>
    <property type="match status" value="1"/>
</dbReference>
<evidence type="ECO:0000259" key="2">
    <source>
        <dbReference type="SMART" id="SM00829"/>
    </source>
</evidence>
<accession>A0A4R4NXU7</accession>
<dbReference type="InterPro" id="IPR020843">
    <property type="entry name" value="ER"/>
</dbReference>
<dbReference type="CDD" id="cd08241">
    <property type="entry name" value="QOR1"/>
    <property type="match status" value="1"/>
</dbReference>
<dbReference type="PANTHER" id="PTHR43677:SF4">
    <property type="entry name" value="QUINONE OXIDOREDUCTASE-LIKE PROTEIN 2"/>
    <property type="match status" value="1"/>
</dbReference>
<dbReference type="PANTHER" id="PTHR43677">
    <property type="entry name" value="SHORT-CHAIN DEHYDROGENASE/REDUCTASE"/>
    <property type="match status" value="1"/>
</dbReference>
<dbReference type="OrthoDB" id="4190732at2"/>
<dbReference type="GO" id="GO:0016491">
    <property type="term" value="F:oxidoreductase activity"/>
    <property type="evidence" value="ECO:0007669"/>
    <property type="project" value="InterPro"/>
</dbReference>
<evidence type="ECO:0000256" key="1">
    <source>
        <dbReference type="SAM" id="MobiDB-lite"/>
    </source>
</evidence>
<dbReference type="Gene3D" id="3.40.50.720">
    <property type="entry name" value="NAD(P)-binding Rossmann-like Domain"/>
    <property type="match status" value="1"/>
</dbReference>
<dbReference type="Gene3D" id="3.90.180.10">
    <property type="entry name" value="Medium-chain alcohol dehydrogenases, catalytic domain"/>
    <property type="match status" value="1"/>
</dbReference>
<dbReference type="AlphaFoldDB" id="A0A4R4NXU7"/>
<keyword evidence="4" id="KW-1185">Reference proteome</keyword>
<reference evidence="3 4" key="1">
    <citation type="submission" date="2019-03" db="EMBL/GenBank/DDBJ databases">
        <title>Draft genome sequences of novel Actinobacteria.</title>
        <authorList>
            <person name="Sahin N."/>
            <person name="Ay H."/>
            <person name="Saygin H."/>
        </authorList>
    </citation>
    <scope>NUCLEOTIDE SEQUENCE [LARGE SCALE GENOMIC DNA]</scope>
    <source>
        <strain evidence="3 4">DSM 45347</strain>
    </source>
</reference>
<proteinExistence type="predicted"/>
<name>A0A4R4NXU7_9ACTN</name>
<sequence>MRAAICEELGSVVVTDAEAPAAGPGQVLIAVEAAGVNYVDALFVQGRYQIKPPLPFVPGSEVAGTLPSGERVLAMCGLGGFATHVAVPAASAVPIPDELDFPRAATFTQSYCTALFALRDRANLQPGETVLVLGAGGGVGLAAVQIAKAMGARVLAAASTPSKREAARNAGADETVSSTEDVKSAARARSDGGVDLVYDPVGGALADPALRALRERGRYVVIGFASGDIPSLPLNQVLLRNRTVVGVDWGAWSMGNPLDQRALLEELLAMVAKGDLSPVPPRTAPLASAAEVLDDLLNRRVVGKVALLP</sequence>
<dbReference type="InterPro" id="IPR002364">
    <property type="entry name" value="Quin_OxRdtase/zeta-crystal_CS"/>
</dbReference>
<dbReference type="SUPFAM" id="SSF51735">
    <property type="entry name" value="NAD(P)-binding Rossmann-fold domains"/>
    <property type="match status" value="1"/>
</dbReference>
<evidence type="ECO:0000313" key="3">
    <source>
        <dbReference type="EMBL" id="TDC13020.1"/>
    </source>
</evidence>
<protein>
    <submittedName>
        <fullName evidence="3">NADPH:quinone oxidoreductase family protein</fullName>
    </submittedName>
</protein>
<organism evidence="3 4">
    <name type="scientific">Actinomadura bangladeshensis</name>
    <dbReference type="NCBI Taxonomy" id="453573"/>
    <lineage>
        <taxon>Bacteria</taxon>
        <taxon>Bacillati</taxon>
        <taxon>Actinomycetota</taxon>
        <taxon>Actinomycetes</taxon>
        <taxon>Streptosporangiales</taxon>
        <taxon>Thermomonosporaceae</taxon>
        <taxon>Actinomadura</taxon>
    </lineage>
</organism>
<dbReference type="InterPro" id="IPR011032">
    <property type="entry name" value="GroES-like_sf"/>
</dbReference>
<feature type="region of interest" description="Disordered" evidence="1">
    <location>
        <begin position="163"/>
        <end position="186"/>
    </location>
</feature>
<dbReference type="Pfam" id="PF08240">
    <property type="entry name" value="ADH_N"/>
    <property type="match status" value="1"/>
</dbReference>
<dbReference type="InterPro" id="IPR013149">
    <property type="entry name" value="ADH-like_C"/>
</dbReference>